<dbReference type="PANTHER" id="PTHR43074:SF1">
    <property type="entry name" value="BETA-KETOACYL SYNTHASE FAMILY PROTEIN-RELATED"/>
    <property type="match status" value="1"/>
</dbReference>
<dbReference type="Gene3D" id="3.40.366.10">
    <property type="entry name" value="Malonyl-Coenzyme A Acyl Carrier Protein, domain 2"/>
    <property type="match status" value="1"/>
</dbReference>
<dbReference type="SMART" id="SM00827">
    <property type="entry name" value="PKS_AT"/>
    <property type="match status" value="1"/>
</dbReference>
<dbReference type="InterPro" id="IPR014043">
    <property type="entry name" value="Acyl_transferase_dom"/>
</dbReference>
<dbReference type="NCBIfam" id="TIGR02816">
    <property type="entry name" value="pfaB_fam"/>
    <property type="match status" value="1"/>
</dbReference>
<dbReference type="STRING" id="319224.Sputcn32_1325"/>
<dbReference type="KEGG" id="spc:Sputcn32_1325"/>
<dbReference type="EMBL" id="CP000681">
    <property type="protein sequence ID" value="ABP75053.1"/>
    <property type="molecule type" value="Genomic_DNA"/>
</dbReference>
<evidence type="ECO:0000259" key="1">
    <source>
        <dbReference type="SMART" id="SM00827"/>
    </source>
</evidence>
<dbReference type="InterPro" id="IPR052568">
    <property type="entry name" value="PKS-FAS_Synthase"/>
</dbReference>
<gene>
    <name evidence="2" type="ordered locus">Sputcn32_1325</name>
</gene>
<dbReference type="Gene3D" id="3.30.70.250">
    <property type="entry name" value="Malonyl-CoA ACP transacylase, ACP-binding"/>
    <property type="match status" value="1"/>
</dbReference>
<dbReference type="HOGENOM" id="CLU_367965_0_0_6"/>
<dbReference type="Gene3D" id="3.30.70.3290">
    <property type="match status" value="1"/>
</dbReference>
<organism evidence="2">
    <name type="scientific">Shewanella putrefaciens (strain CN-32 / ATCC BAA-453)</name>
    <dbReference type="NCBI Taxonomy" id="319224"/>
    <lineage>
        <taxon>Bacteria</taxon>
        <taxon>Pseudomonadati</taxon>
        <taxon>Pseudomonadota</taxon>
        <taxon>Gammaproteobacteria</taxon>
        <taxon>Alteromonadales</taxon>
        <taxon>Shewanellaceae</taxon>
        <taxon>Shewanella</taxon>
    </lineage>
</organism>
<dbReference type="InterPro" id="IPR001227">
    <property type="entry name" value="Ac_transferase_dom_sf"/>
</dbReference>
<name>A4Y520_SHEPC</name>
<dbReference type="InterPro" id="IPR014181">
    <property type="entry name" value="Omega3_polyunsat_FA_synth-like"/>
</dbReference>
<feature type="domain" description="Malonyl-CoA:ACP transacylase (MAT)" evidence="1">
    <location>
        <begin position="394"/>
        <end position="722"/>
    </location>
</feature>
<sequence>MNLTHTLATLHSGQTETSIADTAMTEKLAKPLRIAVLLGDAVNLDSHSAQILETFAERERVQICALDAAPSTTQEPTAHEPKVHEPSVYEQSSLTALLGQATTAIEQGKLVELKFNDGNQPQPLTQSLYLLDGLRAAKLRLHAHAFIAGFAAGNETTGVVNAGVANAAAVANAALVAAKRSPAQTVQHQLVANTLNEAFVALRQGVTALAARTQAPLHGATDIKAASGTNHQAGYWFSGQHQARVLCLNLVAKTSNQTGESRNLSQSIVLTQGTQVIAPKALVDENRLFVPISGDSINELKAKLFQLLSSLEIGALNTSFASHQLAFLFERYDANATLALVLMAASIDDLKLEAKAMLAALENHAVRHHGQHFKTPAGSCFTAKPLEDAGLTFVYPGVGTVYANMFNNLHEYFPALYHQLEREGDLSAMLQSPQIYAENIKTAASMSLSQQAISGVGASYLFTKLLTQVFNIKPKMALGYSMGEAAMWASLDVWQTPHAMINATENSDIFNHAISGELTAVRRAWQLKDNESIVWNSFVVRANSHEIKALLPEFPRAYLAIIQGDTCVIAGCETSCKALLAKLGKRGIAANRVTAMHTAPAMLVHGQVQDFYTQALKPEALKPKALEAAAQDLPIRFISAAQTAPVTVDSHSIGRAIADTFCSPLDFSALIQNATEQGARLFVEVGADRQTSTLIDKISHAHAGQSTANEATVAIACNAKGADAITSLLKCLAQLISHRVPLSLAPLIKPLSTNAAPLSSAVSPQGEPQ</sequence>
<dbReference type="InterPro" id="IPR016035">
    <property type="entry name" value="Acyl_Trfase/lysoPLipase"/>
</dbReference>
<dbReference type="SUPFAM" id="SSF52151">
    <property type="entry name" value="FabD/lysophospholipase-like"/>
    <property type="match status" value="1"/>
</dbReference>
<dbReference type="AlphaFoldDB" id="A4Y520"/>
<accession>A4Y520</accession>
<protein>
    <submittedName>
        <fullName evidence="2">Omega-3 polyunsaturated fatty acid synthase PfaB</fullName>
    </submittedName>
</protein>
<evidence type="ECO:0000313" key="2">
    <source>
        <dbReference type="EMBL" id="ABP75053.1"/>
    </source>
</evidence>
<dbReference type="GO" id="GO:0016740">
    <property type="term" value="F:transferase activity"/>
    <property type="evidence" value="ECO:0007669"/>
    <property type="project" value="InterPro"/>
</dbReference>
<dbReference type="eggNOG" id="COG3321">
    <property type="taxonomic scope" value="Bacteria"/>
</dbReference>
<dbReference type="PANTHER" id="PTHR43074">
    <property type="entry name" value="OMEGA-3 POLYUNSATURATED FATTY ACID SYNTHASE PFAB-RELATED"/>
    <property type="match status" value="1"/>
</dbReference>
<proteinExistence type="predicted"/>
<reference evidence="2" key="1">
    <citation type="submission" date="2007-04" db="EMBL/GenBank/DDBJ databases">
        <title>Complete sequence of Shewanella putrefaciens CN-32.</title>
        <authorList>
            <consortium name="US DOE Joint Genome Institute"/>
            <person name="Copeland A."/>
            <person name="Lucas S."/>
            <person name="Lapidus A."/>
            <person name="Barry K."/>
            <person name="Detter J.C."/>
            <person name="Glavina del Rio T."/>
            <person name="Hammon N."/>
            <person name="Israni S."/>
            <person name="Dalin E."/>
            <person name="Tice H."/>
            <person name="Pitluck S."/>
            <person name="Chain P."/>
            <person name="Malfatti S."/>
            <person name="Shin M."/>
            <person name="Vergez L."/>
            <person name="Schmutz J."/>
            <person name="Larimer F."/>
            <person name="Land M."/>
            <person name="Hauser L."/>
            <person name="Kyrpides N."/>
            <person name="Mikhailova N."/>
            <person name="Romine M.F."/>
            <person name="Fredrickson J."/>
            <person name="Tiedje J."/>
            <person name="Richardson P."/>
        </authorList>
    </citation>
    <scope>NUCLEOTIDE SEQUENCE [LARGE SCALE GENOMIC DNA]</scope>
    <source>
        <strain evidence="2">CN-32</strain>
    </source>
</reference>